<dbReference type="Gene3D" id="3.10.10.10">
    <property type="entry name" value="HIV Type 1 Reverse Transcriptase, subunit A, domain 1"/>
    <property type="match status" value="1"/>
</dbReference>
<evidence type="ECO:0000259" key="1">
    <source>
        <dbReference type="Pfam" id="PF00078"/>
    </source>
</evidence>
<sequence length="164" mass="18693">MTKIGKTVRLEGEDRLVKTLRKNVDVFAWSAKDMLGIDPDFMCHCLSVSPSAKSVAQKKRKQGEEKRAVKEEVGKLLTAGFVREVQYPTWLANVVMVKKANGRWRMCTDYTDLNKACLKDTYPLPSIDRLVDRVSGYALLSFMDAYSGYNQIRMHPLTKQKQLS</sequence>
<organism evidence="2 3">
    <name type="scientific">Mucuna pruriens</name>
    <name type="common">Velvet bean</name>
    <name type="synonym">Dolichos pruriens</name>
    <dbReference type="NCBI Taxonomy" id="157652"/>
    <lineage>
        <taxon>Eukaryota</taxon>
        <taxon>Viridiplantae</taxon>
        <taxon>Streptophyta</taxon>
        <taxon>Embryophyta</taxon>
        <taxon>Tracheophyta</taxon>
        <taxon>Spermatophyta</taxon>
        <taxon>Magnoliopsida</taxon>
        <taxon>eudicotyledons</taxon>
        <taxon>Gunneridae</taxon>
        <taxon>Pentapetalae</taxon>
        <taxon>rosids</taxon>
        <taxon>fabids</taxon>
        <taxon>Fabales</taxon>
        <taxon>Fabaceae</taxon>
        <taxon>Papilionoideae</taxon>
        <taxon>50 kb inversion clade</taxon>
        <taxon>NPAAA clade</taxon>
        <taxon>indigoferoid/millettioid clade</taxon>
        <taxon>Phaseoleae</taxon>
        <taxon>Mucuna</taxon>
    </lineage>
</organism>
<dbReference type="PANTHER" id="PTHR24559:SF430">
    <property type="entry name" value="RNA-DIRECTED DNA POLYMERASE"/>
    <property type="match status" value="1"/>
</dbReference>
<feature type="non-terminal residue" evidence="2">
    <location>
        <position position="1"/>
    </location>
</feature>
<comment type="caution">
    <text evidence="2">The sequence shown here is derived from an EMBL/GenBank/DDBJ whole genome shotgun (WGS) entry which is preliminary data.</text>
</comment>
<dbReference type="SUPFAM" id="SSF56672">
    <property type="entry name" value="DNA/RNA polymerases"/>
    <property type="match status" value="1"/>
</dbReference>
<dbReference type="InterPro" id="IPR053134">
    <property type="entry name" value="RNA-dir_DNA_polymerase"/>
</dbReference>
<reference evidence="2" key="1">
    <citation type="submission" date="2018-05" db="EMBL/GenBank/DDBJ databases">
        <title>Draft genome of Mucuna pruriens seed.</title>
        <authorList>
            <person name="Nnadi N.E."/>
            <person name="Vos R."/>
            <person name="Hasami M.H."/>
            <person name="Devisetty U.K."/>
            <person name="Aguiy J.C."/>
        </authorList>
    </citation>
    <scope>NUCLEOTIDE SEQUENCE [LARGE SCALE GENOMIC DNA]</scope>
    <source>
        <strain evidence="2">JCA_2017</strain>
    </source>
</reference>
<dbReference type="EMBL" id="QJKJ01008808">
    <property type="protein sequence ID" value="RDX78623.1"/>
    <property type="molecule type" value="Genomic_DNA"/>
</dbReference>
<gene>
    <name evidence="2" type="ORF">CR513_41075</name>
</gene>
<protein>
    <recommendedName>
        <fullName evidence="1">Reverse transcriptase domain-containing protein</fullName>
    </recommendedName>
</protein>
<keyword evidence="3" id="KW-1185">Reference proteome</keyword>
<feature type="domain" description="Reverse transcriptase" evidence="1">
    <location>
        <begin position="97"/>
        <end position="161"/>
    </location>
</feature>
<dbReference type="Proteomes" id="UP000257109">
    <property type="component" value="Unassembled WGS sequence"/>
</dbReference>
<evidence type="ECO:0000313" key="2">
    <source>
        <dbReference type="EMBL" id="RDX78623.1"/>
    </source>
</evidence>
<accession>A0A371FKF8</accession>
<dbReference type="Pfam" id="PF00078">
    <property type="entry name" value="RVT_1"/>
    <property type="match status" value="1"/>
</dbReference>
<dbReference type="STRING" id="157652.A0A371FKF8"/>
<proteinExistence type="predicted"/>
<dbReference type="InterPro" id="IPR043128">
    <property type="entry name" value="Rev_trsase/Diguanyl_cyclase"/>
</dbReference>
<dbReference type="AlphaFoldDB" id="A0A371FKF8"/>
<dbReference type="CDD" id="cd01647">
    <property type="entry name" value="RT_LTR"/>
    <property type="match status" value="1"/>
</dbReference>
<dbReference type="OrthoDB" id="1928766at2759"/>
<dbReference type="Gene3D" id="3.30.70.270">
    <property type="match status" value="1"/>
</dbReference>
<name>A0A371FKF8_MUCPR</name>
<dbReference type="InterPro" id="IPR000477">
    <property type="entry name" value="RT_dom"/>
</dbReference>
<dbReference type="InterPro" id="IPR043502">
    <property type="entry name" value="DNA/RNA_pol_sf"/>
</dbReference>
<dbReference type="PANTHER" id="PTHR24559">
    <property type="entry name" value="TRANSPOSON TY3-I GAG-POL POLYPROTEIN"/>
    <property type="match status" value="1"/>
</dbReference>
<evidence type="ECO:0000313" key="3">
    <source>
        <dbReference type="Proteomes" id="UP000257109"/>
    </source>
</evidence>